<protein>
    <submittedName>
        <fullName evidence="1">Uncharacterized protein</fullName>
    </submittedName>
</protein>
<gene>
    <name evidence="1" type="ORF">B0I31_111153</name>
</gene>
<dbReference type="Proteomes" id="UP000241118">
    <property type="component" value="Unassembled WGS sequence"/>
</dbReference>
<proteinExistence type="predicted"/>
<evidence type="ECO:0000313" key="2">
    <source>
        <dbReference type="Proteomes" id="UP000241118"/>
    </source>
</evidence>
<dbReference type="AlphaFoldDB" id="A0A2P8I320"/>
<reference evidence="1 2" key="1">
    <citation type="submission" date="2018-03" db="EMBL/GenBank/DDBJ databases">
        <title>Genomic Encyclopedia of Type Strains, Phase III (KMG-III): the genomes of soil and plant-associated and newly described type strains.</title>
        <authorList>
            <person name="Whitman W."/>
        </authorList>
    </citation>
    <scope>NUCLEOTIDE SEQUENCE [LARGE SCALE GENOMIC DNA]</scope>
    <source>
        <strain evidence="1 2">CGMCC 4.7097</strain>
    </source>
</reference>
<accession>A0A2P8I320</accession>
<keyword evidence="2" id="KW-1185">Reference proteome</keyword>
<dbReference type="EMBL" id="PYAX01000011">
    <property type="protein sequence ID" value="PSL52866.1"/>
    <property type="molecule type" value="Genomic_DNA"/>
</dbReference>
<evidence type="ECO:0000313" key="1">
    <source>
        <dbReference type="EMBL" id="PSL52866.1"/>
    </source>
</evidence>
<sequence length="64" mass="6832">MTASSPPGPMADPFDCTSFSLAELGAMATPALAEAIEWTLALAAHREPGDLVQEQFSFLRRHDG</sequence>
<name>A0A2P8I320_SACCR</name>
<organism evidence="1 2">
    <name type="scientific">Saccharothrix carnea</name>
    <dbReference type="NCBI Taxonomy" id="1280637"/>
    <lineage>
        <taxon>Bacteria</taxon>
        <taxon>Bacillati</taxon>
        <taxon>Actinomycetota</taxon>
        <taxon>Actinomycetes</taxon>
        <taxon>Pseudonocardiales</taxon>
        <taxon>Pseudonocardiaceae</taxon>
        <taxon>Saccharothrix</taxon>
    </lineage>
</organism>
<dbReference type="RefSeq" id="WP_146173987.1">
    <property type="nucleotide sequence ID" value="NZ_PYAX01000011.1"/>
</dbReference>
<comment type="caution">
    <text evidence="1">The sequence shown here is derived from an EMBL/GenBank/DDBJ whole genome shotgun (WGS) entry which is preliminary data.</text>
</comment>